<gene>
    <name evidence="2" type="ORF">FH972_027346</name>
</gene>
<dbReference type="EMBL" id="VIBQ01003398">
    <property type="protein sequence ID" value="KAE0083048.1"/>
    <property type="molecule type" value="Genomic_DNA"/>
</dbReference>
<evidence type="ECO:0000313" key="3">
    <source>
        <dbReference type="Proteomes" id="UP000327013"/>
    </source>
</evidence>
<feature type="region of interest" description="Disordered" evidence="1">
    <location>
        <begin position="23"/>
        <end position="59"/>
    </location>
</feature>
<dbReference type="Proteomes" id="UP000327013">
    <property type="component" value="Unassembled WGS sequence"/>
</dbReference>
<dbReference type="AlphaFoldDB" id="A0A5N6Q7E7"/>
<sequence length="163" mass="17563">MSAIAILGSPDLAFNVNDLDSAPSYQPKADPSSDCGSTNLPQPRYKVGTPIGSPTNTRVPIHRFADPRHSGRQPKNHQPTVCPRTCKPHFRFVEFVMFANHASSPSLPRTVGHRPCLVVELNSPCPWAPYLAILGSSSLPSSLSLSTLPSLCQARLASHRSLG</sequence>
<name>A0A5N6Q7E7_9ROSI</name>
<evidence type="ECO:0000313" key="2">
    <source>
        <dbReference type="EMBL" id="KAE0083048.1"/>
    </source>
</evidence>
<proteinExistence type="predicted"/>
<evidence type="ECO:0000256" key="1">
    <source>
        <dbReference type="SAM" id="MobiDB-lite"/>
    </source>
</evidence>
<comment type="caution">
    <text evidence="2">The sequence shown here is derived from an EMBL/GenBank/DDBJ whole genome shotgun (WGS) entry which is preliminary data.</text>
</comment>
<accession>A0A5N6Q7E7</accession>
<organism evidence="2 3">
    <name type="scientific">Carpinus fangiana</name>
    <dbReference type="NCBI Taxonomy" id="176857"/>
    <lineage>
        <taxon>Eukaryota</taxon>
        <taxon>Viridiplantae</taxon>
        <taxon>Streptophyta</taxon>
        <taxon>Embryophyta</taxon>
        <taxon>Tracheophyta</taxon>
        <taxon>Spermatophyta</taxon>
        <taxon>Magnoliopsida</taxon>
        <taxon>eudicotyledons</taxon>
        <taxon>Gunneridae</taxon>
        <taxon>Pentapetalae</taxon>
        <taxon>rosids</taxon>
        <taxon>fabids</taxon>
        <taxon>Fagales</taxon>
        <taxon>Betulaceae</taxon>
        <taxon>Carpinus</taxon>
    </lineage>
</organism>
<keyword evidence="3" id="KW-1185">Reference proteome</keyword>
<reference evidence="2 3" key="1">
    <citation type="submission" date="2019-06" db="EMBL/GenBank/DDBJ databases">
        <title>A chromosomal-level reference genome of Carpinus fangiana (Coryloideae, Betulaceae).</title>
        <authorList>
            <person name="Yang X."/>
            <person name="Wang Z."/>
            <person name="Zhang L."/>
            <person name="Hao G."/>
            <person name="Liu J."/>
            <person name="Yang Y."/>
        </authorList>
    </citation>
    <scope>NUCLEOTIDE SEQUENCE [LARGE SCALE GENOMIC DNA]</scope>
    <source>
        <strain evidence="2">Cfa_2016G</strain>
        <tissue evidence="2">Leaf</tissue>
    </source>
</reference>
<protein>
    <submittedName>
        <fullName evidence="2">Uncharacterized protein</fullName>
    </submittedName>
</protein>